<accession>A0ABP3PNR6</accession>
<proteinExistence type="predicted"/>
<evidence type="ECO:0000313" key="1">
    <source>
        <dbReference type="EMBL" id="GAA0571430.1"/>
    </source>
</evidence>
<organism evidence="1 2">
    <name type="scientific">Craurococcus roseus</name>
    <dbReference type="NCBI Taxonomy" id="77585"/>
    <lineage>
        <taxon>Bacteria</taxon>
        <taxon>Pseudomonadati</taxon>
        <taxon>Pseudomonadota</taxon>
        <taxon>Alphaproteobacteria</taxon>
        <taxon>Acetobacterales</taxon>
        <taxon>Acetobacteraceae</taxon>
        <taxon>Craurococcus</taxon>
    </lineage>
</organism>
<comment type="caution">
    <text evidence="1">The sequence shown here is derived from an EMBL/GenBank/DDBJ whole genome shotgun (WGS) entry which is preliminary data.</text>
</comment>
<dbReference type="EMBL" id="BAAAFZ010000008">
    <property type="protein sequence ID" value="GAA0571430.1"/>
    <property type="molecule type" value="Genomic_DNA"/>
</dbReference>
<gene>
    <name evidence="1" type="ORF">GCM10009416_07560</name>
</gene>
<keyword evidence="2" id="KW-1185">Reference proteome</keyword>
<dbReference type="RefSeq" id="WP_343893820.1">
    <property type="nucleotide sequence ID" value="NZ_BAAAFZ010000008.1"/>
</dbReference>
<dbReference type="Proteomes" id="UP001501588">
    <property type="component" value="Unassembled WGS sequence"/>
</dbReference>
<protein>
    <submittedName>
        <fullName evidence="1">Uncharacterized protein</fullName>
    </submittedName>
</protein>
<evidence type="ECO:0000313" key="2">
    <source>
        <dbReference type="Proteomes" id="UP001501588"/>
    </source>
</evidence>
<sequence>MHHAPHAPGHGIPIRFDPVGDFLSTYTGPASGDLDVVVTGAFLSGPDAVILSGTHAAPIGATAGAAYVWGIDRGAGTDLLAGLEPSVGEGVAFDSVVVLLPDGTGSFIDLVAGTPPQALDPASISISGPTISVALPASLLPSQGFDFADYGYNLWPRFAPDGVDPGDNTQISDFAPDASTFTARPYALPEPGGVDWDACAGQAGANLAEAGGWYL</sequence>
<name>A0ABP3PNR6_9PROT</name>
<reference evidence="2" key="1">
    <citation type="journal article" date="2019" name="Int. J. Syst. Evol. Microbiol.">
        <title>The Global Catalogue of Microorganisms (GCM) 10K type strain sequencing project: providing services to taxonomists for standard genome sequencing and annotation.</title>
        <authorList>
            <consortium name="The Broad Institute Genomics Platform"/>
            <consortium name="The Broad Institute Genome Sequencing Center for Infectious Disease"/>
            <person name="Wu L."/>
            <person name="Ma J."/>
        </authorList>
    </citation>
    <scope>NUCLEOTIDE SEQUENCE [LARGE SCALE GENOMIC DNA]</scope>
    <source>
        <strain evidence="2">JCM 9933</strain>
    </source>
</reference>